<protein>
    <recommendedName>
        <fullName evidence="2">phosphomevalonate kinase</fullName>
        <ecNumber evidence="2">2.7.4.2</ecNumber>
    </recommendedName>
</protein>
<gene>
    <name evidence="9" type="primary">mvaK2</name>
    <name evidence="9" type="ORF">ERS140147_01070</name>
</gene>
<dbReference type="Gene3D" id="3.30.70.890">
    <property type="entry name" value="GHMP kinase, C-terminal domain"/>
    <property type="match status" value="1"/>
</dbReference>
<dbReference type="InterPro" id="IPR036554">
    <property type="entry name" value="GHMP_kinase_C_sf"/>
</dbReference>
<evidence type="ECO:0000259" key="8">
    <source>
        <dbReference type="Pfam" id="PF08544"/>
    </source>
</evidence>
<dbReference type="Pfam" id="PF00288">
    <property type="entry name" value="GHMP_kinases_N"/>
    <property type="match status" value="1"/>
</dbReference>
<reference evidence="9 10" key="1">
    <citation type="submission" date="2014-05" db="EMBL/GenBank/DDBJ databases">
        <authorList>
            <person name="Aslett A.Martin."/>
            <person name="De Silva Nishadi"/>
        </authorList>
    </citation>
    <scope>NUCLEOTIDE SEQUENCE [LARGE SCALE GENOMIC DNA]</scope>
</reference>
<dbReference type="PRINTS" id="PR00959">
    <property type="entry name" value="MEVGALKINASE"/>
</dbReference>
<evidence type="ECO:0000313" key="10">
    <source>
        <dbReference type="Proteomes" id="UP000044616"/>
    </source>
</evidence>
<name>A0A077VHR5_9STAP</name>
<dbReference type="RefSeq" id="WP_047530199.1">
    <property type="nucleotide sequence ID" value="NZ_CCEH01000007.1"/>
</dbReference>
<evidence type="ECO:0000256" key="5">
    <source>
        <dbReference type="ARBA" id="ARBA00022777"/>
    </source>
</evidence>
<dbReference type="PATRIC" id="fig|1280.3367.peg.564"/>
<dbReference type="GO" id="GO:0004631">
    <property type="term" value="F:phosphomevalonate kinase activity"/>
    <property type="evidence" value="ECO:0007669"/>
    <property type="project" value="UniProtKB-EC"/>
</dbReference>
<dbReference type="UniPathway" id="UPA00057">
    <property type="reaction ID" value="UER00099"/>
</dbReference>
<accession>A0A077VHR5</accession>
<proteinExistence type="predicted"/>
<dbReference type="InterPro" id="IPR013750">
    <property type="entry name" value="GHMP_kinase_C_dom"/>
</dbReference>
<evidence type="ECO:0000313" key="9">
    <source>
        <dbReference type="EMBL" id="CDR27952.1"/>
    </source>
</evidence>
<dbReference type="AlphaFoldDB" id="A0A077VHR5"/>
<dbReference type="GO" id="GO:0019287">
    <property type="term" value="P:isopentenyl diphosphate biosynthetic process, mevalonate pathway"/>
    <property type="evidence" value="ECO:0007669"/>
    <property type="project" value="UniProtKB-UniPathway"/>
</dbReference>
<evidence type="ECO:0000256" key="1">
    <source>
        <dbReference type="ARBA" id="ARBA00005017"/>
    </source>
</evidence>
<dbReference type="Proteomes" id="UP000044616">
    <property type="component" value="Unassembled WGS sequence"/>
</dbReference>
<keyword evidence="6" id="KW-0067">ATP-binding</keyword>
<evidence type="ECO:0000259" key="7">
    <source>
        <dbReference type="Pfam" id="PF00288"/>
    </source>
</evidence>
<feature type="domain" description="GHMP kinase C-terminal" evidence="8">
    <location>
        <begin position="262"/>
        <end position="347"/>
    </location>
</feature>
<dbReference type="InterPro" id="IPR020568">
    <property type="entry name" value="Ribosomal_Su5_D2-typ_SF"/>
</dbReference>
<sequence length="358" mass="40226">MIQVKAPGKLYIAGEYAVTEPGYKSVLIALDRFVTATIEEADQYKGTIHSKALHHNPVTFSRDEDSIVISDPHAAKQLNYVVTAIEIFEQYAKSCDIAMKHFHLTIDSNLDDSNGHKYGLGSSAAVLVSVIKVLNEFYDMKLSNLYIYKLAVIANMKLQSLSSCGDIAVSVYSGWLAYSTFDHEWVKHQIEDTTVEEVLIKNWPGLHIEPLQAPENMEVLIGWTGSPASSPHFVSEVKRLKSDPSFYGDFLEDSHRCVEKLIHAFKTNNIKGVQKMVRHNRTIIQRMDKEATVDIETEKLKYLCDIAEKYHGASKTSGAGGGDCGITIINKDVDKEKIYDEWTKHGIKPLKFNIYHGQ</sequence>
<evidence type="ECO:0000256" key="6">
    <source>
        <dbReference type="ARBA" id="ARBA00022840"/>
    </source>
</evidence>
<dbReference type="PANTHER" id="PTHR31814:SF2">
    <property type="entry name" value="PHOSPHOMEVALONATE KINASE"/>
    <property type="match status" value="1"/>
</dbReference>
<dbReference type="InterPro" id="IPR006204">
    <property type="entry name" value="GHMP_kinase_N_dom"/>
</dbReference>
<dbReference type="PANTHER" id="PTHR31814">
    <property type="match status" value="1"/>
</dbReference>
<dbReference type="InterPro" id="IPR035102">
    <property type="entry name" value="Phosphomevalonate_kinase"/>
</dbReference>
<keyword evidence="4" id="KW-0547">Nucleotide-binding</keyword>
<dbReference type="GO" id="GO:0005524">
    <property type="term" value="F:ATP binding"/>
    <property type="evidence" value="ECO:0007669"/>
    <property type="project" value="UniProtKB-KW"/>
</dbReference>
<organism evidence="9 10">
    <name type="scientific">Staphylococcus schweitzeri</name>
    <dbReference type="NCBI Taxonomy" id="1654388"/>
    <lineage>
        <taxon>Bacteria</taxon>
        <taxon>Bacillati</taxon>
        <taxon>Bacillota</taxon>
        <taxon>Bacilli</taxon>
        <taxon>Bacillales</taxon>
        <taxon>Staphylococcaceae</taxon>
        <taxon>Staphylococcus</taxon>
    </lineage>
</organism>
<feature type="domain" description="GHMP kinase N-terminal" evidence="7">
    <location>
        <begin position="79"/>
        <end position="174"/>
    </location>
</feature>
<evidence type="ECO:0000256" key="3">
    <source>
        <dbReference type="ARBA" id="ARBA00022679"/>
    </source>
</evidence>
<evidence type="ECO:0000256" key="4">
    <source>
        <dbReference type="ARBA" id="ARBA00022741"/>
    </source>
</evidence>
<dbReference type="NCBIfam" id="TIGR01220">
    <property type="entry name" value="Pmev_kin_Gr_pos"/>
    <property type="match status" value="1"/>
</dbReference>
<dbReference type="InterPro" id="IPR014721">
    <property type="entry name" value="Ribsml_uS5_D2-typ_fold_subgr"/>
</dbReference>
<dbReference type="EC" id="2.7.4.2" evidence="2"/>
<evidence type="ECO:0000256" key="2">
    <source>
        <dbReference type="ARBA" id="ARBA00012958"/>
    </source>
</evidence>
<dbReference type="Pfam" id="PF08544">
    <property type="entry name" value="GHMP_kinases_C"/>
    <property type="match status" value="1"/>
</dbReference>
<dbReference type="EMBL" id="CCEH01000007">
    <property type="protein sequence ID" value="CDR27952.1"/>
    <property type="molecule type" value="Genomic_DNA"/>
</dbReference>
<dbReference type="SUPFAM" id="SSF54211">
    <property type="entry name" value="Ribosomal protein S5 domain 2-like"/>
    <property type="match status" value="1"/>
</dbReference>
<keyword evidence="3 9" id="KW-0808">Transferase</keyword>
<dbReference type="InterPro" id="IPR005917">
    <property type="entry name" value="Pmev_kinase_bact"/>
</dbReference>
<comment type="pathway">
    <text evidence="1">Isoprenoid biosynthesis; isopentenyl diphosphate biosynthesis via mevalonate pathway; isopentenyl diphosphate from (R)-mevalonate: step 2/3.</text>
</comment>
<keyword evidence="5 9" id="KW-0418">Kinase</keyword>
<dbReference type="SUPFAM" id="SSF55060">
    <property type="entry name" value="GHMP Kinase, C-terminal domain"/>
    <property type="match status" value="1"/>
</dbReference>
<dbReference type="Gene3D" id="3.30.230.10">
    <property type="match status" value="1"/>
</dbReference>